<evidence type="ECO:0000256" key="4">
    <source>
        <dbReference type="SAM" id="MobiDB-lite"/>
    </source>
</evidence>
<gene>
    <name evidence="5" type="ORF">F3Y22_tig00111027pilonHSYRG00713</name>
</gene>
<dbReference type="PANTHER" id="PTHR33091">
    <property type="entry name" value="PROTEIN, PUTATIVE, EXPRESSED-RELATED"/>
    <property type="match status" value="1"/>
</dbReference>
<dbReference type="InterPro" id="IPR036354">
    <property type="entry name" value="Prot_inh_pot1_sf"/>
</dbReference>
<accession>A0A6A2Z794</accession>
<name>A0A6A2Z794_HIBSY</name>
<evidence type="ECO:0000313" key="6">
    <source>
        <dbReference type="Proteomes" id="UP000436088"/>
    </source>
</evidence>
<proteinExistence type="inferred from homology"/>
<protein>
    <submittedName>
        <fullName evidence="5">Subtilisin inhibitor 1</fullName>
    </submittedName>
</protein>
<dbReference type="PANTHER" id="PTHR33091:SF29">
    <property type="entry name" value="SUBTILISIN INHIBITOR 1"/>
    <property type="match status" value="1"/>
</dbReference>
<comment type="caution">
    <text evidence="5">The sequence shown here is derived from an EMBL/GenBank/DDBJ whole genome shotgun (WGS) entry which is preliminary data.</text>
</comment>
<reference evidence="5" key="1">
    <citation type="submission" date="2019-09" db="EMBL/GenBank/DDBJ databases">
        <title>Draft genome information of white flower Hibiscus syriacus.</title>
        <authorList>
            <person name="Kim Y.-M."/>
        </authorList>
    </citation>
    <scope>NUCLEOTIDE SEQUENCE [LARGE SCALE GENOMIC DNA]</scope>
    <source>
        <strain evidence="5">YM2019G1</strain>
    </source>
</reference>
<comment type="similarity">
    <text evidence="1">Belongs to the protease inhibitor I13 (potato type I serine protease inhibitor) family.</text>
</comment>
<evidence type="ECO:0000256" key="1">
    <source>
        <dbReference type="ARBA" id="ARBA00008210"/>
    </source>
</evidence>
<organism evidence="5 6">
    <name type="scientific">Hibiscus syriacus</name>
    <name type="common">Rose of Sharon</name>
    <dbReference type="NCBI Taxonomy" id="106335"/>
    <lineage>
        <taxon>Eukaryota</taxon>
        <taxon>Viridiplantae</taxon>
        <taxon>Streptophyta</taxon>
        <taxon>Embryophyta</taxon>
        <taxon>Tracheophyta</taxon>
        <taxon>Spermatophyta</taxon>
        <taxon>Magnoliopsida</taxon>
        <taxon>eudicotyledons</taxon>
        <taxon>Gunneridae</taxon>
        <taxon>Pentapetalae</taxon>
        <taxon>rosids</taxon>
        <taxon>malvids</taxon>
        <taxon>Malvales</taxon>
        <taxon>Malvaceae</taxon>
        <taxon>Malvoideae</taxon>
        <taxon>Hibiscus</taxon>
    </lineage>
</organism>
<dbReference type="GO" id="GO:0004867">
    <property type="term" value="F:serine-type endopeptidase inhibitor activity"/>
    <property type="evidence" value="ECO:0007669"/>
    <property type="project" value="UniProtKB-KW"/>
</dbReference>
<feature type="region of interest" description="Disordered" evidence="4">
    <location>
        <begin position="1"/>
        <end position="39"/>
    </location>
</feature>
<keyword evidence="2" id="KW-0646">Protease inhibitor</keyword>
<dbReference type="InterPro" id="IPR000864">
    <property type="entry name" value="Prot_inh_pot1"/>
</dbReference>
<evidence type="ECO:0000313" key="5">
    <source>
        <dbReference type="EMBL" id="KAE8687002.1"/>
    </source>
</evidence>
<sequence>MADNQQTESSEKQPVESPILPRTYGSLPGSSTTPKMDWPELVGFTHDEAEKKIKEDVPRVQIQVVQANSFVTMDFNQGRVRLYLDASGKVDRPPRIG</sequence>
<dbReference type="EMBL" id="VEPZ02001209">
    <property type="protein sequence ID" value="KAE8687002.1"/>
    <property type="molecule type" value="Genomic_DNA"/>
</dbReference>
<keyword evidence="3" id="KW-0722">Serine protease inhibitor</keyword>
<evidence type="ECO:0000256" key="3">
    <source>
        <dbReference type="ARBA" id="ARBA00022900"/>
    </source>
</evidence>
<dbReference type="SUPFAM" id="SSF54654">
    <property type="entry name" value="CI-2 family of serine protease inhibitors"/>
    <property type="match status" value="1"/>
</dbReference>
<dbReference type="GO" id="GO:0009611">
    <property type="term" value="P:response to wounding"/>
    <property type="evidence" value="ECO:0007669"/>
    <property type="project" value="InterPro"/>
</dbReference>
<keyword evidence="6" id="KW-1185">Reference proteome</keyword>
<evidence type="ECO:0000256" key="2">
    <source>
        <dbReference type="ARBA" id="ARBA00022690"/>
    </source>
</evidence>
<dbReference type="PRINTS" id="PR00292">
    <property type="entry name" value="POTATOINHBTR"/>
</dbReference>
<dbReference type="AlphaFoldDB" id="A0A6A2Z794"/>
<dbReference type="Proteomes" id="UP000436088">
    <property type="component" value="Unassembled WGS sequence"/>
</dbReference>
<dbReference type="Gene3D" id="3.30.10.10">
    <property type="entry name" value="Trypsin Inhibitor V, subunit A"/>
    <property type="match status" value="1"/>
</dbReference>
<dbReference type="Pfam" id="PF00280">
    <property type="entry name" value="potato_inhibit"/>
    <property type="match status" value="1"/>
</dbReference>